<feature type="region of interest" description="Disordered" evidence="1">
    <location>
        <begin position="1"/>
        <end position="30"/>
    </location>
</feature>
<comment type="caution">
    <text evidence="2">The sequence shown here is derived from an EMBL/GenBank/DDBJ whole genome shotgun (WGS) entry which is preliminary data.</text>
</comment>
<evidence type="ECO:0000256" key="1">
    <source>
        <dbReference type="SAM" id="MobiDB-lite"/>
    </source>
</evidence>
<dbReference type="AlphaFoldDB" id="A0AAD8K415"/>
<feature type="compositionally biased region" description="Basic and acidic residues" evidence="1">
    <location>
        <begin position="1"/>
        <end position="20"/>
    </location>
</feature>
<evidence type="ECO:0000313" key="2">
    <source>
        <dbReference type="EMBL" id="KAK1415985.1"/>
    </source>
</evidence>
<reference evidence="2" key="1">
    <citation type="journal article" date="2023" name="bioRxiv">
        <title>Improved chromosome-level genome assembly for marigold (Tagetes erecta).</title>
        <authorList>
            <person name="Jiang F."/>
            <person name="Yuan L."/>
            <person name="Wang S."/>
            <person name="Wang H."/>
            <person name="Xu D."/>
            <person name="Wang A."/>
            <person name="Fan W."/>
        </authorList>
    </citation>
    <scope>NUCLEOTIDE SEQUENCE</scope>
    <source>
        <strain evidence="2">WSJ</strain>
        <tissue evidence="2">Leaf</tissue>
    </source>
</reference>
<gene>
    <name evidence="2" type="ORF">QVD17_31773</name>
</gene>
<organism evidence="2 3">
    <name type="scientific">Tagetes erecta</name>
    <name type="common">African marigold</name>
    <dbReference type="NCBI Taxonomy" id="13708"/>
    <lineage>
        <taxon>Eukaryota</taxon>
        <taxon>Viridiplantae</taxon>
        <taxon>Streptophyta</taxon>
        <taxon>Embryophyta</taxon>
        <taxon>Tracheophyta</taxon>
        <taxon>Spermatophyta</taxon>
        <taxon>Magnoliopsida</taxon>
        <taxon>eudicotyledons</taxon>
        <taxon>Gunneridae</taxon>
        <taxon>Pentapetalae</taxon>
        <taxon>asterids</taxon>
        <taxon>campanulids</taxon>
        <taxon>Asterales</taxon>
        <taxon>Asteraceae</taxon>
        <taxon>Asteroideae</taxon>
        <taxon>Heliantheae alliance</taxon>
        <taxon>Tageteae</taxon>
        <taxon>Tagetes</taxon>
    </lineage>
</organism>
<name>A0AAD8K415_TARER</name>
<evidence type="ECO:0000313" key="3">
    <source>
        <dbReference type="Proteomes" id="UP001229421"/>
    </source>
</evidence>
<sequence>MCDELRLKPDKNKVEQDGRSKSKSKRPTVKKLVQQLQKALDIQLEQGGSLADIDNFAAHVDEQSSAGILQVSSSRSSSSGSSHASFSHSWKYDVLITSFHLFIEIQSYNVSILIISNRSVDEILKLFEAPDDGIVRNHFIRFLT</sequence>
<dbReference type="Proteomes" id="UP001229421">
    <property type="component" value="Unassembled WGS sequence"/>
</dbReference>
<proteinExistence type="predicted"/>
<protein>
    <submittedName>
        <fullName evidence="2">Uncharacterized protein</fullName>
    </submittedName>
</protein>
<dbReference type="EMBL" id="JAUHHV010000008">
    <property type="protein sequence ID" value="KAK1415985.1"/>
    <property type="molecule type" value="Genomic_DNA"/>
</dbReference>
<keyword evidence="3" id="KW-1185">Reference proteome</keyword>
<accession>A0AAD8K415</accession>